<feature type="transmembrane region" description="Helical" evidence="1">
    <location>
        <begin position="12"/>
        <end position="34"/>
    </location>
</feature>
<evidence type="ECO:0000313" key="3">
    <source>
        <dbReference type="Proteomes" id="UP001056855"/>
    </source>
</evidence>
<sequence length="49" mass="5033">MIELASLSEPVQAGVLVGAVLVEAIVLYGGYGLLERVAAPPLIDAIQNV</sequence>
<evidence type="ECO:0000313" key="2">
    <source>
        <dbReference type="EMBL" id="UTF52184.1"/>
    </source>
</evidence>
<evidence type="ECO:0000256" key="1">
    <source>
        <dbReference type="SAM" id="Phobius"/>
    </source>
</evidence>
<dbReference type="Proteomes" id="UP001056855">
    <property type="component" value="Chromosome"/>
</dbReference>
<gene>
    <name evidence="2" type="ORF">NGM29_10265</name>
</gene>
<reference evidence="2" key="1">
    <citation type="submission" date="2022-06" db="EMBL/GenBank/DDBJ databases">
        <title>Diverse halophilic archaea isolated from saline environments.</title>
        <authorList>
            <person name="Cui H.-L."/>
        </authorList>
    </citation>
    <scope>NUCLEOTIDE SEQUENCE</scope>
    <source>
        <strain evidence="2">WLHS1</strain>
    </source>
</reference>
<dbReference type="EMBL" id="CP100355">
    <property type="protein sequence ID" value="UTF52184.1"/>
    <property type="molecule type" value="Genomic_DNA"/>
</dbReference>
<accession>A0A9E7N5N1</accession>
<keyword evidence="1" id="KW-0812">Transmembrane</keyword>
<dbReference type="KEGG" id="sawl:NGM29_10265"/>
<dbReference type="AlphaFoldDB" id="A0A9E7N5N1"/>
<dbReference type="InterPro" id="IPR055934">
    <property type="entry name" value="DUF7512"/>
</dbReference>
<keyword evidence="1" id="KW-0472">Membrane</keyword>
<keyword evidence="1" id="KW-1133">Transmembrane helix</keyword>
<protein>
    <submittedName>
        <fullName evidence="2">Uncharacterized protein</fullName>
    </submittedName>
</protein>
<name>A0A9E7N5N1_9EURY</name>
<dbReference type="RefSeq" id="WP_254156004.1">
    <property type="nucleotide sequence ID" value="NZ_CP100355.1"/>
</dbReference>
<dbReference type="GeneID" id="73290433"/>
<keyword evidence="3" id="KW-1185">Reference proteome</keyword>
<dbReference type="Pfam" id="PF24352">
    <property type="entry name" value="DUF7512"/>
    <property type="match status" value="1"/>
</dbReference>
<proteinExistence type="predicted"/>
<organism evidence="2 3">
    <name type="scientific">Natronosalvus rutilus</name>
    <dbReference type="NCBI Taxonomy" id="2953753"/>
    <lineage>
        <taxon>Archaea</taxon>
        <taxon>Methanobacteriati</taxon>
        <taxon>Methanobacteriota</taxon>
        <taxon>Stenosarchaea group</taxon>
        <taxon>Halobacteria</taxon>
        <taxon>Halobacteriales</taxon>
        <taxon>Natrialbaceae</taxon>
        <taxon>Natronosalvus</taxon>
    </lineage>
</organism>